<comment type="cofactor">
    <cofactor evidence="1 4">
        <name>pyridoxal 5'-phosphate</name>
        <dbReference type="ChEBI" id="CHEBI:597326"/>
    </cofactor>
</comment>
<evidence type="ECO:0000256" key="2">
    <source>
        <dbReference type="ARBA" id="ARBA00022898"/>
    </source>
</evidence>
<dbReference type="KEGG" id="eio:H9L01_06490"/>
<organism evidence="5 6">
    <name type="scientific">Erysipelothrix inopinata</name>
    <dbReference type="NCBI Taxonomy" id="225084"/>
    <lineage>
        <taxon>Bacteria</taxon>
        <taxon>Bacillati</taxon>
        <taxon>Bacillota</taxon>
        <taxon>Erysipelotrichia</taxon>
        <taxon>Erysipelotrichales</taxon>
        <taxon>Erysipelotrichaceae</taxon>
        <taxon>Erysipelothrix</taxon>
    </lineage>
</organism>
<dbReference type="NCBIfam" id="TIGR01437">
    <property type="entry name" value="selA_rel"/>
    <property type="match status" value="1"/>
</dbReference>
<dbReference type="Pfam" id="PF03841">
    <property type="entry name" value="SelA"/>
    <property type="match status" value="1"/>
</dbReference>
<evidence type="ECO:0000256" key="4">
    <source>
        <dbReference type="PIRSR" id="PIRSR618319-50"/>
    </source>
</evidence>
<dbReference type="GO" id="GO:0016829">
    <property type="term" value="F:lyase activity"/>
    <property type="evidence" value="ECO:0007669"/>
    <property type="project" value="UniProtKB-KW"/>
</dbReference>
<dbReference type="PANTHER" id="PTHR32328">
    <property type="entry name" value="L-SERYL-TRNA(SEC) SELENIUM TRANSFERASE"/>
    <property type="match status" value="1"/>
</dbReference>
<evidence type="ECO:0000313" key="6">
    <source>
        <dbReference type="Proteomes" id="UP000515928"/>
    </source>
</evidence>
<keyword evidence="6" id="KW-1185">Reference proteome</keyword>
<evidence type="ECO:0000313" key="5">
    <source>
        <dbReference type="EMBL" id="QNN60024.1"/>
    </source>
</evidence>
<dbReference type="Proteomes" id="UP000515928">
    <property type="component" value="Chromosome"/>
</dbReference>
<dbReference type="PANTHER" id="PTHR32328:SF0">
    <property type="entry name" value="L-SERYL-TRNA(SEC) SELENIUM TRANSFERASE"/>
    <property type="match status" value="1"/>
</dbReference>
<comment type="similarity">
    <text evidence="3">Belongs to the SelA family.</text>
</comment>
<evidence type="ECO:0000256" key="3">
    <source>
        <dbReference type="ARBA" id="ARBA00044507"/>
    </source>
</evidence>
<accession>A0A7G9RWP9</accession>
<reference evidence="5 6" key="1">
    <citation type="submission" date="2020-08" db="EMBL/GenBank/DDBJ databases">
        <title>Genome sequence of Erysipelothrix inopinata DSM 15511T.</title>
        <authorList>
            <person name="Hyun D.-W."/>
            <person name="Bae J.-W."/>
        </authorList>
    </citation>
    <scope>NUCLEOTIDE SEQUENCE [LARGE SCALE GENOMIC DNA]</scope>
    <source>
        <strain evidence="5 6">DSM 15511</strain>
    </source>
</reference>
<sequence length="364" mass="39805">MTSNLKERLKLDRVINASGKMTILGGSRLERGVLDAMNEGASQFYVMSDLMEQSNQYLQDLLKVEAAWLISSASSGIAQSVAAAINQGNYKYVMNPYDETLVRNKVVIAKGHIVDYGTSIEVPIRMGGAKIVEAGYANGCTVAQMESAIDSETAAIIYVKSHHAVQKSMPKMEDVIALAKKYELPIIIDAAAEGDLNTYADMGADAVIYSGTKALEGPTSGVVIGSTTFISWLKAQGQGIGRVMKIGKENIFGLLEAITEYVNQSAVTLEQQEARLKPFNEAINELAVCHAKTVQDGAGRPILRSQIQFDESVDMDKLSQGMKAAPIRIYTRDYRINENIIEIDIRDVSEEELDIITNQIKENI</sequence>
<proteinExistence type="inferred from homology"/>
<dbReference type="AlphaFoldDB" id="A0A7G9RWP9"/>
<dbReference type="GO" id="GO:0004125">
    <property type="term" value="F:L-seryl-tRNA(Sec) selenium transferase activity"/>
    <property type="evidence" value="ECO:0007669"/>
    <property type="project" value="TreeGrafter"/>
</dbReference>
<keyword evidence="2 4" id="KW-0663">Pyridoxal phosphate</keyword>
<name>A0A7G9RWP9_9FIRM</name>
<dbReference type="InterPro" id="IPR018319">
    <property type="entry name" value="SelA-like"/>
</dbReference>
<dbReference type="Gene3D" id="3.40.640.10">
    <property type="entry name" value="Type I PLP-dependent aspartate aminotransferase-like (Major domain)"/>
    <property type="match status" value="1"/>
</dbReference>
<dbReference type="InterPro" id="IPR015424">
    <property type="entry name" value="PyrdxlP-dep_Trfase"/>
</dbReference>
<dbReference type="InterPro" id="IPR015421">
    <property type="entry name" value="PyrdxlP-dep_Trfase_major"/>
</dbReference>
<dbReference type="InterPro" id="IPR006337">
    <property type="entry name" value="DgaE-like"/>
</dbReference>
<dbReference type="SUPFAM" id="SSF53383">
    <property type="entry name" value="PLP-dependent transferases"/>
    <property type="match status" value="1"/>
</dbReference>
<evidence type="ECO:0000256" key="1">
    <source>
        <dbReference type="ARBA" id="ARBA00001933"/>
    </source>
</evidence>
<keyword evidence="5" id="KW-0456">Lyase</keyword>
<gene>
    <name evidence="5" type="ORF">H9L01_06490</name>
</gene>
<dbReference type="EMBL" id="CP060715">
    <property type="protein sequence ID" value="QNN60024.1"/>
    <property type="molecule type" value="Genomic_DNA"/>
</dbReference>
<protein>
    <submittedName>
        <fullName evidence="5">DgaE family pyridoxal phosphate-dependent ammonia lyase</fullName>
    </submittedName>
</protein>
<dbReference type="RefSeq" id="WP_187533157.1">
    <property type="nucleotide sequence ID" value="NZ_CBCSHU010000002.1"/>
</dbReference>
<feature type="modified residue" description="N6-(pyridoxal phosphate)lysine" evidence="4">
    <location>
        <position position="213"/>
    </location>
</feature>